<evidence type="ECO:0000313" key="3">
    <source>
        <dbReference type="EMBL" id="KAF3767383.1"/>
    </source>
</evidence>
<keyword evidence="2" id="KW-0812">Transmembrane</keyword>
<protein>
    <recommendedName>
        <fullName evidence="5">Regulator of phospholipase D SRF1</fullName>
    </recommendedName>
</protein>
<name>A0A9P4Y623_CRYP1</name>
<dbReference type="AlphaFoldDB" id="A0A9P4Y623"/>
<dbReference type="InterPro" id="IPR037737">
    <property type="entry name" value="Srf1"/>
</dbReference>
<reference evidence="3" key="1">
    <citation type="journal article" date="2020" name="Phytopathology">
        <title>Genome sequence of the chestnut blight fungus Cryphonectria parasitica EP155: A fundamental resource for an archetypical invasive plant pathogen.</title>
        <authorList>
            <person name="Crouch J.A."/>
            <person name="Dawe A."/>
            <person name="Aerts A."/>
            <person name="Barry K."/>
            <person name="Churchill A.C.L."/>
            <person name="Grimwood J."/>
            <person name="Hillman B."/>
            <person name="Milgroom M.G."/>
            <person name="Pangilinan J."/>
            <person name="Smith M."/>
            <person name="Salamov A."/>
            <person name="Schmutz J."/>
            <person name="Yadav J."/>
            <person name="Grigoriev I.V."/>
            <person name="Nuss D."/>
        </authorList>
    </citation>
    <scope>NUCLEOTIDE SEQUENCE</scope>
    <source>
        <strain evidence="3">EP155</strain>
    </source>
</reference>
<feature type="transmembrane region" description="Helical" evidence="2">
    <location>
        <begin position="303"/>
        <end position="322"/>
    </location>
</feature>
<comment type="caution">
    <text evidence="3">The sequence shown here is derived from an EMBL/GenBank/DDBJ whole genome shotgun (WGS) entry which is preliminary data.</text>
</comment>
<evidence type="ECO:0000256" key="2">
    <source>
        <dbReference type="SAM" id="Phobius"/>
    </source>
</evidence>
<dbReference type="EMBL" id="MU032346">
    <property type="protein sequence ID" value="KAF3767383.1"/>
    <property type="molecule type" value="Genomic_DNA"/>
</dbReference>
<keyword evidence="2" id="KW-1133">Transmembrane helix</keyword>
<organism evidence="3 4">
    <name type="scientific">Cryphonectria parasitica (strain ATCC 38755 / EP155)</name>
    <dbReference type="NCBI Taxonomy" id="660469"/>
    <lineage>
        <taxon>Eukaryota</taxon>
        <taxon>Fungi</taxon>
        <taxon>Dikarya</taxon>
        <taxon>Ascomycota</taxon>
        <taxon>Pezizomycotina</taxon>
        <taxon>Sordariomycetes</taxon>
        <taxon>Sordariomycetidae</taxon>
        <taxon>Diaporthales</taxon>
        <taxon>Cryphonectriaceae</taxon>
        <taxon>Cryphonectria-Endothia species complex</taxon>
        <taxon>Cryphonectria</taxon>
    </lineage>
</organism>
<dbReference type="GO" id="GO:0000324">
    <property type="term" value="C:fungal-type vacuole"/>
    <property type="evidence" value="ECO:0007669"/>
    <property type="project" value="TreeGrafter"/>
</dbReference>
<accession>A0A9P4Y623</accession>
<keyword evidence="4" id="KW-1185">Reference proteome</keyword>
<dbReference type="GO" id="GO:0071944">
    <property type="term" value="C:cell periphery"/>
    <property type="evidence" value="ECO:0007669"/>
    <property type="project" value="TreeGrafter"/>
</dbReference>
<feature type="transmembrane region" description="Helical" evidence="2">
    <location>
        <begin position="183"/>
        <end position="204"/>
    </location>
</feature>
<evidence type="ECO:0000256" key="1">
    <source>
        <dbReference type="SAM" id="MobiDB-lite"/>
    </source>
</evidence>
<dbReference type="Proteomes" id="UP000803844">
    <property type="component" value="Unassembled WGS sequence"/>
</dbReference>
<keyword evidence="2" id="KW-0472">Membrane</keyword>
<gene>
    <name evidence="3" type="ORF">M406DRAFT_288406</name>
</gene>
<evidence type="ECO:0000313" key="4">
    <source>
        <dbReference type="Proteomes" id="UP000803844"/>
    </source>
</evidence>
<evidence type="ECO:0008006" key="5">
    <source>
        <dbReference type="Google" id="ProtNLM"/>
    </source>
</evidence>
<sequence>MGPPADVFIAWIASWEDRYGPPPPEIQQIVPSRPSETVRPEHNSTPAPPQRRVSRDGYVNWTSEAPVNNVSKNLIAKKRQKRRVQRGQKWDHLRTREPIIIPNYLMRDQDSPWRNFVQASKYGHAAGENAETVDPEKLNELMPGFNDNTPLRFTDDAVRSRSRRAAFHEHAWRILLNHPLVPAILRFSVLLLSIISLALSANLWKLYADAGDRSSNTAGISLRSQWLVAIVVDCVVTPYVFYMTWDEWTGPQFGLRSPMHKVSLTLLDLFFIIFKSASATLAFDSLYLRNNPYGEMAKMKALASFLLLGLIGWIMNFTVNVFRLVQRLGTGAGDEDRRLVSHA</sequence>
<feature type="transmembrane region" description="Helical" evidence="2">
    <location>
        <begin position="224"/>
        <end position="242"/>
    </location>
</feature>
<proteinExistence type="predicted"/>
<dbReference type="GeneID" id="63835919"/>
<feature type="region of interest" description="Disordered" evidence="1">
    <location>
        <begin position="19"/>
        <end position="54"/>
    </location>
</feature>
<dbReference type="PANTHER" id="PTHR36819">
    <property type="entry name" value="REGULATOR OF PHOSPHOLIPASE D SRF1"/>
    <property type="match status" value="1"/>
</dbReference>
<dbReference type="OrthoDB" id="2589563at2759"/>
<dbReference type="PANTHER" id="PTHR36819:SF1">
    <property type="entry name" value="REGULATOR OF PHOSPHOLIPASE D SRF1"/>
    <property type="match status" value="1"/>
</dbReference>
<feature type="transmembrane region" description="Helical" evidence="2">
    <location>
        <begin position="262"/>
        <end position="283"/>
    </location>
</feature>
<dbReference type="RefSeq" id="XP_040778344.1">
    <property type="nucleotide sequence ID" value="XM_040918790.1"/>
</dbReference>